<dbReference type="AlphaFoldDB" id="A0A5M3MZU2"/>
<gene>
    <name evidence="1" type="ORF">CONPUDRAFT_51206</name>
</gene>
<protein>
    <submittedName>
        <fullName evidence="1">Uncharacterized protein</fullName>
    </submittedName>
</protein>
<comment type="caution">
    <text evidence="1">The sequence shown here is derived from an EMBL/GenBank/DDBJ whole genome shotgun (WGS) entry which is preliminary data.</text>
</comment>
<evidence type="ECO:0000313" key="2">
    <source>
        <dbReference type="Proteomes" id="UP000053558"/>
    </source>
</evidence>
<dbReference type="GeneID" id="19207440"/>
<keyword evidence="2" id="KW-1185">Reference proteome</keyword>
<dbReference type="Proteomes" id="UP000053558">
    <property type="component" value="Unassembled WGS sequence"/>
</dbReference>
<dbReference type="RefSeq" id="XP_007765345.1">
    <property type="nucleotide sequence ID" value="XM_007767155.1"/>
</dbReference>
<dbReference type="OrthoDB" id="3248986at2759"/>
<proteinExistence type="predicted"/>
<dbReference type="KEGG" id="cput:CONPUDRAFT_51206"/>
<sequence length="369" mass="42581">MHVHGFHLPQEVTVNLLCKCANIPATCKTTGKASHSYKTHPCNYCFVTLEDINADGAYDIDTNFCMRNDWNQLKQAQLSTLARSIAARKAVINIHSVCYSALNNLPRWMTTALSLVNFMHNFYHDFSILYFIYCYAYCNINALYKDTINSIIWPSSIGHLPSNLDSNHSLPKADQWRHLCHVLPYMLWICWKNTWGKIRSAYQTKPKVSYNMAAHSQGYIQLYCQGLQALSIPLTVNHHLAMYYSEVLQRYGPVYTCWLFGFECFNGLFEKVNLNSHRGGEMEYSLVRNWVEKQHLHKLVSVIFALNSYFQYCMHVEMIFLPKNASEKEHQLVDRVMHTKGLDCGTLSNQTLQFMGGEFSFNDSILICA</sequence>
<accession>A0A5M3MZU2</accession>
<dbReference type="EMBL" id="JH711575">
    <property type="protein sequence ID" value="EIW84165.1"/>
    <property type="molecule type" value="Genomic_DNA"/>
</dbReference>
<evidence type="ECO:0000313" key="1">
    <source>
        <dbReference type="EMBL" id="EIW84165.1"/>
    </source>
</evidence>
<reference evidence="2" key="1">
    <citation type="journal article" date="2012" name="Science">
        <title>The Paleozoic origin of enzymatic lignin decomposition reconstructed from 31 fungal genomes.</title>
        <authorList>
            <person name="Floudas D."/>
            <person name="Binder M."/>
            <person name="Riley R."/>
            <person name="Barry K."/>
            <person name="Blanchette R.A."/>
            <person name="Henrissat B."/>
            <person name="Martinez A.T."/>
            <person name="Otillar R."/>
            <person name="Spatafora J.W."/>
            <person name="Yadav J.S."/>
            <person name="Aerts A."/>
            <person name="Benoit I."/>
            <person name="Boyd A."/>
            <person name="Carlson A."/>
            <person name="Copeland A."/>
            <person name="Coutinho P.M."/>
            <person name="de Vries R.P."/>
            <person name="Ferreira P."/>
            <person name="Findley K."/>
            <person name="Foster B."/>
            <person name="Gaskell J."/>
            <person name="Glotzer D."/>
            <person name="Gorecki P."/>
            <person name="Heitman J."/>
            <person name="Hesse C."/>
            <person name="Hori C."/>
            <person name="Igarashi K."/>
            <person name="Jurgens J.A."/>
            <person name="Kallen N."/>
            <person name="Kersten P."/>
            <person name="Kohler A."/>
            <person name="Kuees U."/>
            <person name="Kumar T.K.A."/>
            <person name="Kuo A."/>
            <person name="LaButti K."/>
            <person name="Larrondo L.F."/>
            <person name="Lindquist E."/>
            <person name="Ling A."/>
            <person name="Lombard V."/>
            <person name="Lucas S."/>
            <person name="Lundell T."/>
            <person name="Martin R."/>
            <person name="McLaughlin D.J."/>
            <person name="Morgenstern I."/>
            <person name="Morin E."/>
            <person name="Murat C."/>
            <person name="Nagy L.G."/>
            <person name="Nolan M."/>
            <person name="Ohm R.A."/>
            <person name="Patyshakuliyeva A."/>
            <person name="Rokas A."/>
            <person name="Ruiz-Duenas F.J."/>
            <person name="Sabat G."/>
            <person name="Salamov A."/>
            <person name="Samejima M."/>
            <person name="Schmutz J."/>
            <person name="Slot J.C."/>
            <person name="St John F."/>
            <person name="Stenlid J."/>
            <person name="Sun H."/>
            <person name="Sun S."/>
            <person name="Syed K."/>
            <person name="Tsang A."/>
            <person name="Wiebenga A."/>
            <person name="Young D."/>
            <person name="Pisabarro A."/>
            <person name="Eastwood D.C."/>
            <person name="Martin F."/>
            <person name="Cullen D."/>
            <person name="Grigoriev I.V."/>
            <person name="Hibbett D.S."/>
        </authorList>
    </citation>
    <scope>NUCLEOTIDE SEQUENCE [LARGE SCALE GENOMIC DNA]</scope>
    <source>
        <strain evidence="2">RWD-64-598 SS2</strain>
    </source>
</reference>
<organism evidence="1 2">
    <name type="scientific">Coniophora puteana (strain RWD-64-598)</name>
    <name type="common">Brown rot fungus</name>
    <dbReference type="NCBI Taxonomy" id="741705"/>
    <lineage>
        <taxon>Eukaryota</taxon>
        <taxon>Fungi</taxon>
        <taxon>Dikarya</taxon>
        <taxon>Basidiomycota</taxon>
        <taxon>Agaricomycotina</taxon>
        <taxon>Agaricomycetes</taxon>
        <taxon>Agaricomycetidae</taxon>
        <taxon>Boletales</taxon>
        <taxon>Coniophorineae</taxon>
        <taxon>Coniophoraceae</taxon>
        <taxon>Coniophora</taxon>
    </lineage>
</organism>
<name>A0A5M3MZU2_CONPW</name>
<dbReference type="OMA" id="CKCANIP"/>